<evidence type="ECO:0000256" key="1">
    <source>
        <dbReference type="ARBA" id="ARBA00004429"/>
    </source>
</evidence>
<protein>
    <submittedName>
        <fullName evidence="12">TRAP-type C4-dicarboxylate transport system, small permease component</fullName>
    </submittedName>
</protein>
<dbReference type="InterPro" id="IPR007387">
    <property type="entry name" value="TRAP_DctQ"/>
</dbReference>
<dbReference type="PANTHER" id="PTHR35011">
    <property type="entry name" value="2,3-DIKETO-L-GULONATE TRAP TRANSPORTER SMALL PERMEASE PROTEIN YIAM"/>
    <property type="match status" value="1"/>
</dbReference>
<evidence type="ECO:0000256" key="10">
    <source>
        <dbReference type="SAM" id="Phobius"/>
    </source>
</evidence>
<evidence type="ECO:0000256" key="7">
    <source>
        <dbReference type="ARBA" id="ARBA00023136"/>
    </source>
</evidence>
<dbReference type="OrthoDB" id="4964541at2"/>
<evidence type="ECO:0000256" key="9">
    <source>
        <dbReference type="SAM" id="MobiDB-lite"/>
    </source>
</evidence>
<organism evidence="12 13">
    <name type="scientific">Amycolatopsis marina</name>
    <dbReference type="NCBI Taxonomy" id="490629"/>
    <lineage>
        <taxon>Bacteria</taxon>
        <taxon>Bacillati</taxon>
        <taxon>Actinomycetota</taxon>
        <taxon>Actinomycetes</taxon>
        <taxon>Pseudonocardiales</taxon>
        <taxon>Pseudonocardiaceae</taxon>
        <taxon>Amycolatopsis</taxon>
    </lineage>
</organism>
<evidence type="ECO:0000256" key="4">
    <source>
        <dbReference type="ARBA" id="ARBA00022519"/>
    </source>
</evidence>
<dbReference type="Proteomes" id="UP000243799">
    <property type="component" value="Unassembled WGS sequence"/>
</dbReference>
<evidence type="ECO:0000259" key="11">
    <source>
        <dbReference type="Pfam" id="PF04290"/>
    </source>
</evidence>
<keyword evidence="5 10" id="KW-0812">Transmembrane</keyword>
<feature type="compositionally biased region" description="Low complexity" evidence="9">
    <location>
        <begin position="18"/>
        <end position="29"/>
    </location>
</feature>
<evidence type="ECO:0000313" key="12">
    <source>
        <dbReference type="EMBL" id="SFB53786.1"/>
    </source>
</evidence>
<dbReference type="Pfam" id="PF04290">
    <property type="entry name" value="DctQ"/>
    <property type="match status" value="1"/>
</dbReference>
<evidence type="ECO:0000256" key="5">
    <source>
        <dbReference type="ARBA" id="ARBA00022692"/>
    </source>
</evidence>
<name>A0A1I1BVR5_9PSEU</name>
<sequence>MFDDGHRRDKQVTGQRDGGNNSPSGTSPPDSGPPIEETGEHYALGSARLQPHGPLWKVVDALVLVGVGGMVLTVALQVVSRGLGASIPWTEEVTRILFIYATFMGLAAGFRHAEHARIAFVIGKLPRVGQRLTVHLYVAATVAFFLIVGVKGWELVVQQFNSQERTPALGLGMYLVTLPIVGSAVLAIVAVIQSVYRSPKLRERLERGEMTTV</sequence>
<evidence type="ECO:0000256" key="3">
    <source>
        <dbReference type="ARBA" id="ARBA00022475"/>
    </source>
</evidence>
<keyword evidence="4" id="KW-0997">Cell inner membrane</keyword>
<feature type="compositionally biased region" description="Basic and acidic residues" evidence="9">
    <location>
        <begin position="1"/>
        <end position="11"/>
    </location>
</feature>
<reference evidence="13" key="1">
    <citation type="submission" date="2016-10" db="EMBL/GenBank/DDBJ databases">
        <authorList>
            <person name="Varghese N."/>
            <person name="Submissions S."/>
        </authorList>
    </citation>
    <scope>NUCLEOTIDE SEQUENCE [LARGE SCALE GENOMIC DNA]</scope>
    <source>
        <strain evidence="13">CGMCC 4.3568</strain>
    </source>
</reference>
<accession>A0A1I1BVR5</accession>
<dbReference type="EMBL" id="FOKG01000017">
    <property type="protein sequence ID" value="SFB53786.1"/>
    <property type="molecule type" value="Genomic_DNA"/>
</dbReference>
<proteinExistence type="inferred from homology"/>
<evidence type="ECO:0000256" key="8">
    <source>
        <dbReference type="ARBA" id="ARBA00038436"/>
    </source>
</evidence>
<dbReference type="GO" id="GO:0005886">
    <property type="term" value="C:plasma membrane"/>
    <property type="evidence" value="ECO:0007669"/>
    <property type="project" value="UniProtKB-SubCell"/>
</dbReference>
<feature type="transmembrane region" description="Helical" evidence="10">
    <location>
        <begin position="96"/>
        <end position="113"/>
    </location>
</feature>
<feature type="region of interest" description="Disordered" evidence="9">
    <location>
        <begin position="1"/>
        <end position="39"/>
    </location>
</feature>
<feature type="domain" description="Tripartite ATP-independent periplasmic transporters DctQ component" evidence="11">
    <location>
        <begin position="70"/>
        <end position="197"/>
    </location>
</feature>
<keyword evidence="13" id="KW-1185">Reference proteome</keyword>
<evidence type="ECO:0000313" key="13">
    <source>
        <dbReference type="Proteomes" id="UP000243799"/>
    </source>
</evidence>
<feature type="transmembrane region" description="Helical" evidence="10">
    <location>
        <begin position="173"/>
        <end position="196"/>
    </location>
</feature>
<feature type="transmembrane region" description="Helical" evidence="10">
    <location>
        <begin position="134"/>
        <end position="153"/>
    </location>
</feature>
<keyword evidence="7 10" id="KW-0472">Membrane</keyword>
<comment type="subcellular location">
    <subcellularLocation>
        <location evidence="1">Cell inner membrane</location>
        <topology evidence="1">Multi-pass membrane protein</topology>
    </subcellularLocation>
</comment>
<keyword evidence="6 10" id="KW-1133">Transmembrane helix</keyword>
<dbReference type="STRING" id="490629.SAMN05216266_117106"/>
<evidence type="ECO:0000256" key="6">
    <source>
        <dbReference type="ARBA" id="ARBA00022989"/>
    </source>
</evidence>
<keyword evidence="3" id="KW-1003">Cell membrane</keyword>
<evidence type="ECO:0000256" key="2">
    <source>
        <dbReference type="ARBA" id="ARBA00022448"/>
    </source>
</evidence>
<feature type="transmembrane region" description="Helical" evidence="10">
    <location>
        <begin position="58"/>
        <end position="76"/>
    </location>
</feature>
<keyword evidence="2" id="KW-0813">Transport</keyword>
<comment type="similarity">
    <text evidence="8">Belongs to the TRAP transporter small permease family.</text>
</comment>
<dbReference type="InterPro" id="IPR055348">
    <property type="entry name" value="DctQ"/>
</dbReference>
<gene>
    <name evidence="12" type="ORF">SAMN05216266_117106</name>
</gene>
<dbReference type="AlphaFoldDB" id="A0A1I1BVR5"/>